<dbReference type="AlphaFoldDB" id="A0A1I0E593"/>
<protein>
    <recommendedName>
        <fullName evidence="4">Membrane-associated protein</fullName>
    </recommendedName>
</protein>
<proteinExistence type="predicted"/>
<keyword evidence="1" id="KW-0812">Transmembrane</keyword>
<accession>A0A1I0E593</accession>
<dbReference type="RefSeq" id="WP_177189750.1">
    <property type="nucleotide sequence ID" value="NZ_FOHS01000002.1"/>
</dbReference>
<dbReference type="EMBL" id="FOHS01000002">
    <property type="protein sequence ID" value="SET40148.1"/>
    <property type="molecule type" value="Genomic_DNA"/>
</dbReference>
<feature type="transmembrane region" description="Helical" evidence="1">
    <location>
        <begin position="100"/>
        <end position="120"/>
    </location>
</feature>
<sequence length="236" mass="26615">MKNAAAPIPLGLKLLFTAFLAVMVPVYWVNYGPTNFLYFCDVALLLCLISIWTGHRLPASMAAVGILLPQVLWCTDFVGELLGGRLLGMTSYMFDPNRSLFLRGLSFFHGWLPFLLLFLVKRLGYDRRALPAWTLLAWGLCLVAYFWLPAAGTIMPDPKIPVNINYVFGFDDARPQTWLPAPLYLVGWLLTLLVVIYLPTHWALRRWPAPKLADVSDEVVMSWVGDRGRSIRAKSA</sequence>
<keyword evidence="1" id="KW-0472">Membrane</keyword>
<keyword evidence="1" id="KW-1133">Transmembrane helix</keyword>
<evidence type="ECO:0000256" key="1">
    <source>
        <dbReference type="SAM" id="Phobius"/>
    </source>
</evidence>
<gene>
    <name evidence="2" type="ORF">SAMN04487998_1698</name>
</gene>
<name>A0A1I0E593_9BACT</name>
<feature type="transmembrane region" description="Helical" evidence="1">
    <location>
        <begin position="178"/>
        <end position="198"/>
    </location>
</feature>
<evidence type="ECO:0008006" key="4">
    <source>
        <dbReference type="Google" id="ProtNLM"/>
    </source>
</evidence>
<dbReference type="Proteomes" id="UP000198697">
    <property type="component" value="Unassembled WGS sequence"/>
</dbReference>
<reference evidence="3" key="1">
    <citation type="submission" date="2016-10" db="EMBL/GenBank/DDBJ databases">
        <authorList>
            <person name="Varghese N."/>
            <person name="Submissions S."/>
        </authorList>
    </citation>
    <scope>NUCLEOTIDE SEQUENCE [LARGE SCALE GENOMIC DNA]</scope>
    <source>
        <strain evidence="3">DSM 15310</strain>
    </source>
</reference>
<evidence type="ECO:0000313" key="3">
    <source>
        <dbReference type="Proteomes" id="UP000198697"/>
    </source>
</evidence>
<evidence type="ECO:0000313" key="2">
    <source>
        <dbReference type="EMBL" id="SET40148.1"/>
    </source>
</evidence>
<feature type="transmembrane region" description="Helical" evidence="1">
    <location>
        <begin position="36"/>
        <end position="54"/>
    </location>
</feature>
<feature type="transmembrane region" description="Helical" evidence="1">
    <location>
        <begin position="12"/>
        <end position="30"/>
    </location>
</feature>
<keyword evidence="3" id="KW-1185">Reference proteome</keyword>
<feature type="transmembrane region" description="Helical" evidence="1">
    <location>
        <begin position="132"/>
        <end position="148"/>
    </location>
</feature>
<organism evidence="2 3">
    <name type="scientific">Hymenobacter actinosclerus</name>
    <dbReference type="NCBI Taxonomy" id="82805"/>
    <lineage>
        <taxon>Bacteria</taxon>
        <taxon>Pseudomonadati</taxon>
        <taxon>Bacteroidota</taxon>
        <taxon>Cytophagia</taxon>
        <taxon>Cytophagales</taxon>
        <taxon>Hymenobacteraceae</taxon>
        <taxon>Hymenobacter</taxon>
    </lineage>
</organism>
<feature type="transmembrane region" description="Helical" evidence="1">
    <location>
        <begin position="66"/>
        <end position="88"/>
    </location>
</feature>